<dbReference type="EMBL" id="CAMXCT030003843">
    <property type="protein sequence ID" value="CAL4793839.1"/>
    <property type="molecule type" value="Genomic_DNA"/>
</dbReference>
<evidence type="ECO:0000313" key="1">
    <source>
        <dbReference type="EMBL" id="CAI4006527.1"/>
    </source>
</evidence>
<proteinExistence type="predicted"/>
<evidence type="ECO:0000313" key="3">
    <source>
        <dbReference type="Proteomes" id="UP001152797"/>
    </source>
</evidence>
<dbReference type="EMBL" id="CAMXCT010003843">
    <property type="protein sequence ID" value="CAI4006527.1"/>
    <property type="molecule type" value="Genomic_DNA"/>
</dbReference>
<comment type="caution">
    <text evidence="1">The sequence shown here is derived from an EMBL/GenBank/DDBJ whole genome shotgun (WGS) entry which is preliminary data.</text>
</comment>
<evidence type="ECO:0000313" key="2">
    <source>
        <dbReference type="EMBL" id="CAL4793839.1"/>
    </source>
</evidence>
<dbReference type="EMBL" id="CAMXCT020003843">
    <property type="protein sequence ID" value="CAL1159902.1"/>
    <property type="molecule type" value="Genomic_DNA"/>
</dbReference>
<dbReference type="AlphaFoldDB" id="A0A9P1DBM6"/>
<protein>
    <submittedName>
        <fullName evidence="1">Uncharacterized protein</fullName>
    </submittedName>
</protein>
<keyword evidence="3" id="KW-1185">Reference proteome</keyword>
<dbReference type="Proteomes" id="UP001152797">
    <property type="component" value="Unassembled WGS sequence"/>
</dbReference>
<gene>
    <name evidence="1" type="ORF">C1SCF055_LOCUS32159</name>
</gene>
<reference evidence="1" key="1">
    <citation type="submission" date="2022-10" db="EMBL/GenBank/DDBJ databases">
        <authorList>
            <person name="Chen Y."/>
            <person name="Dougan E. K."/>
            <person name="Chan C."/>
            <person name="Rhodes N."/>
            <person name="Thang M."/>
        </authorList>
    </citation>
    <scope>NUCLEOTIDE SEQUENCE</scope>
</reference>
<sequence length="88" mass="8350">MAPSRVTATAAAGVAAVVGGAAFVSTTSNVSTGHLRASQAVASSATPSSSSSSRPGVEASVVVAGAALALMGRKATAPTVKQLVRAAQ</sequence>
<reference evidence="2 3" key="2">
    <citation type="submission" date="2024-05" db="EMBL/GenBank/DDBJ databases">
        <authorList>
            <person name="Chen Y."/>
            <person name="Shah S."/>
            <person name="Dougan E. K."/>
            <person name="Thang M."/>
            <person name="Chan C."/>
        </authorList>
    </citation>
    <scope>NUCLEOTIDE SEQUENCE [LARGE SCALE GENOMIC DNA]</scope>
</reference>
<accession>A0A9P1DBM6</accession>
<name>A0A9P1DBM6_9DINO</name>
<organism evidence="1">
    <name type="scientific">Cladocopium goreaui</name>
    <dbReference type="NCBI Taxonomy" id="2562237"/>
    <lineage>
        <taxon>Eukaryota</taxon>
        <taxon>Sar</taxon>
        <taxon>Alveolata</taxon>
        <taxon>Dinophyceae</taxon>
        <taxon>Suessiales</taxon>
        <taxon>Symbiodiniaceae</taxon>
        <taxon>Cladocopium</taxon>
    </lineage>
</organism>